<evidence type="ECO:0000313" key="2">
    <source>
        <dbReference type="Proteomes" id="UP000281553"/>
    </source>
</evidence>
<evidence type="ECO:0000313" key="1">
    <source>
        <dbReference type="EMBL" id="VDN37815.1"/>
    </source>
</evidence>
<reference evidence="1 2" key="1">
    <citation type="submission" date="2018-11" db="EMBL/GenBank/DDBJ databases">
        <authorList>
            <consortium name="Pathogen Informatics"/>
        </authorList>
    </citation>
    <scope>NUCLEOTIDE SEQUENCE [LARGE SCALE GENOMIC DNA]</scope>
</reference>
<dbReference type="AlphaFoldDB" id="A0A3P7N5P7"/>
<dbReference type="PANTHER" id="PTHR21301">
    <property type="entry name" value="REVERSE TRANSCRIPTASE"/>
    <property type="match status" value="1"/>
</dbReference>
<gene>
    <name evidence="1" type="ORF">DILT_LOCUS17433</name>
</gene>
<dbReference type="EMBL" id="UYRU01091746">
    <property type="protein sequence ID" value="VDN37815.1"/>
    <property type="molecule type" value="Genomic_DNA"/>
</dbReference>
<protein>
    <recommendedName>
        <fullName evidence="3">Reverse transcriptase domain-containing protein</fullName>
    </recommendedName>
</protein>
<dbReference type="OrthoDB" id="6258792at2759"/>
<evidence type="ECO:0008006" key="3">
    <source>
        <dbReference type="Google" id="ProtNLM"/>
    </source>
</evidence>
<proteinExistence type="predicted"/>
<keyword evidence="2" id="KW-1185">Reference proteome</keyword>
<sequence length="111" mass="12409">MTRREALAAKATDSAMSRFYGLQKMNKPEVPLSPIVSLRGTPAVGLSKWLYQRLCLLAKDAEWTVKSAKEFLTHIQHFEVEADEVMVSFDVISLFKSIPPSLVIDTIDGLL</sequence>
<name>A0A3P7N5P7_DIBLA</name>
<accession>A0A3P7N5P7</accession>
<organism evidence="1 2">
    <name type="scientific">Dibothriocephalus latus</name>
    <name type="common">Fish tapeworm</name>
    <name type="synonym">Diphyllobothrium latum</name>
    <dbReference type="NCBI Taxonomy" id="60516"/>
    <lineage>
        <taxon>Eukaryota</taxon>
        <taxon>Metazoa</taxon>
        <taxon>Spiralia</taxon>
        <taxon>Lophotrochozoa</taxon>
        <taxon>Platyhelminthes</taxon>
        <taxon>Cestoda</taxon>
        <taxon>Eucestoda</taxon>
        <taxon>Diphyllobothriidea</taxon>
        <taxon>Diphyllobothriidae</taxon>
        <taxon>Dibothriocephalus</taxon>
    </lineage>
</organism>
<dbReference type="Proteomes" id="UP000281553">
    <property type="component" value="Unassembled WGS sequence"/>
</dbReference>
<dbReference type="PANTHER" id="PTHR21301:SF10">
    <property type="entry name" value="REVERSE TRANSCRIPTASE DOMAIN-CONTAINING PROTEIN"/>
    <property type="match status" value="1"/>
</dbReference>